<evidence type="ECO:0000313" key="8">
    <source>
        <dbReference type="Proteomes" id="UP000317650"/>
    </source>
</evidence>
<dbReference type="EMBL" id="PYDT01000004">
    <property type="protein sequence ID" value="THU64042.1"/>
    <property type="molecule type" value="Genomic_DNA"/>
</dbReference>
<feature type="compositionally biased region" description="Low complexity" evidence="5">
    <location>
        <begin position="210"/>
        <end position="222"/>
    </location>
</feature>
<protein>
    <recommendedName>
        <fullName evidence="6">HTH myb-type domain-containing protein</fullName>
    </recommendedName>
</protein>
<dbReference type="InterPro" id="IPR025756">
    <property type="entry name" value="Myb_CC_LHEQLE"/>
</dbReference>
<accession>A0A4S8JQL5</accession>
<evidence type="ECO:0000256" key="3">
    <source>
        <dbReference type="ARBA" id="ARBA00023163"/>
    </source>
</evidence>
<comment type="caution">
    <text evidence="7">The sequence shown here is derived from an EMBL/GenBank/DDBJ whole genome shotgun (WGS) entry which is preliminary data.</text>
</comment>
<dbReference type="GO" id="GO:0003700">
    <property type="term" value="F:DNA-binding transcription factor activity"/>
    <property type="evidence" value="ECO:0007669"/>
    <property type="project" value="InterPro"/>
</dbReference>
<dbReference type="Pfam" id="PF14379">
    <property type="entry name" value="Myb_CC_LHEQLE"/>
    <property type="match status" value="1"/>
</dbReference>
<sequence>MFSGLIHGSEASIPPEEARGPSLVLTADPKPRLRWTADLHERFVDAVAQLGGPEKATPKAIMRTMGVKGLTLFHLKSHLQKYRLGKQSGKELTEQSKDASYVLENPGSSALSPRAPAPDVNESQEVKEALRVQMEVQRRLHEQLEVQKHVQIRMEAYQRYVDSLIAMAYKIASDQIASSSFDMTEHELTDIATLSCSVLHQPLSVNSINSQSGGCKASSSSAVEDQGSYQKPPELKSRPC</sequence>
<keyword evidence="1" id="KW-0805">Transcription regulation</keyword>
<keyword evidence="2" id="KW-0238">DNA-binding</keyword>
<evidence type="ECO:0000259" key="6">
    <source>
        <dbReference type="PROSITE" id="PS51294"/>
    </source>
</evidence>
<evidence type="ECO:0000313" key="7">
    <source>
        <dbReference type="EMBL" id="THU64042.1"/>
    </source>
</evidence>
<dbReference type="SUPFAM" id="SSF46689">
    <property type="entry name" value="Homeodomain-like"/>
    <property type="match status" value="1"/>
</dbReference>
<evidence type="ECO:0000256" key="1">
    <source>
        <dbReference type="ARBA" id="ARBA00023015"/>
    </source>
</evidence>
<organism evidence="7 8">
    <name type="scientific">Musa balbisiana</name>
    <name type="common">Banana</name>
    <dbReference type="NCBI Taxonomy" id="52838"/>
    <lineage>
        <taxon>Eukaryota</taxon>
        <taxon>Viridiplantae</taxon>
        <taxon>Streptophyta</taxon>
        <taxon>Embryophyta</taxon>
        <taxon>Tracheophyta</taxon>
        <taxon>Spermatophyta</taxon>
        <taxon>Magnoliopsida</taxon>
        <taxon>Liliopsida</taxon>
        <taxon>Zingiberales</taxon>
        <taxon>Musaceae</taxon>
        <taxon>Musa</taxon>
    </lineage>
</organism>
<dbReference type="Gene3D" id="1.10.10.60">
    <property type="entry name" value="Homeodomain-like"/>
    <property type="match status" value="1"/>
</dbReference>
<dbReference type="InterPro" id="IPR006447">
    <property type="entry name" value="Myb_dom_plants"/>
</dbReference>
<dbReference type="InterPro" id="IPR046955">
    <property type="entry name" value="PHR1-like"/>
</dbReference>
<reference evidence="7 8" key="1">
    <citation type="journal article" date="2019" name="Nat. Plants">
        <title>Genome sequencing of Musa balbisiana reveals subgenome evolution and function divergence in polyploid bananas.</title>
        <authorList>
            <person name="Yao X."/>
        </authorList>
    </citation>
    <scope>NUCLEOTIDE SEQUENCE [LARGE SCALE GENOMIC DNA]</scope>
    <source>
        <strain evidence="8">cv. DH-PKW</strain>
        <tissue evidence="7">Leaves</tissue>
    </source>
</reference>
<evidence type="ECO:0000256" key="4">
    <source>
        <dbReference type="ARBA" id="ARBA00023242"/>
    </source>
</evidence>
<proteinExistence type="predicted"/>
<keyword evidence="3" id="KW-0804">Transcription</keyword>
<dbReference type="PANTHER" id="PTHR31499">
    <property type="entry name" value="MYB FAMILY TRANSCRIPTION FACTOR PHL11"/>
    <property type="match status" value="1"/>
</dbReference>
<dbReference type="PANTHER" id="PTHR31499:SF49">
    <property type="entry name" value="PROTEIN PHOSPHATE STARVATION RESPONSE 1-LIKE ISOFORM X1"/>
    <property type="match status" value="1"/>
</dbReference>
<dbReference type="Pfam" id="PF00249">
    <property type="entry name" value="Myb_DNA-binding"/>
    <property type="match status" value="1"/>
</dbReference>
<keyword evidence="8" id="KW-1185">Reference proteome</keyword>
<dbReference type="InterPro" id="IPR009057">
    <property type="entry name" value="Homeodomain-like_sf"/>
</dbReference>
<feature type="domain" description="HTH myb-type" evidence="6">
    <location>
        <begin position="27"/>
        <end position="87"/>
    </location>
</feature>
<dbReference type="InterPro" id="IPR017930">
    <property type="entry name" value="Myb_dom"/>
</dbReference>
<dbReference type="NCBIfam" id="TIGR01557">
    <property type="entry name" value="myb_SHAQKYF"/>
    <property type="match status" value="1"/>
</dbReference>
<keyword evidence="4" id="KW-0539">Nucleus</keyword>
<dbReference type="AlphaFoldDB" id="A0A4S8JQL5"/>
<name>A0A4S8JQL5_MUSBA</name>
<feature type="region of interest" description="Disordered" evidence="5">
    <location>
        <begin position="209"/>
        <end position="240"/>
    </location>
</feature>
<gene>
    <name evidence="7" type="ORF">C4D60_Mb01t22270</name>
</gene>
<dbReference type="FunFam" id="1.10.10.60:FF:000002">
    <property type="entry name" value="Myb family transcription factor"/>
    <property type="match status" value="1"/>
</dbReference>
<feature type="region of interest" description="Disordered" evidence="5">
    <location>
        <begin position="1"/>
        <end position="22"/>
    </location>
</feature>
<dbReference type="Proteomes" id="UP000317650">
    <property type="component" value="Chromosome 1"/>
</dbReference>
<dbReference type="GO" id="GO:0003677">
    <property type="term" value="F:DNA binding"/>
    <property type="evidence" value="ECO:0007669"/>
    <property type="project" value="UniProtKB-KW"/>
</dbReference>
<evidence type="ECO:0000256" key="2">
    <source>
        <dbReference type="ARBA" id="ARBA00023125"/>
    </source>
</evidence>
<dbReference type="InterPro" id="IPR001005">
    <property type="entry name" value="SANT/Myb"/>
</dbReference>
<dbReference type="STRING" id="52838.A0A4S8JQL5"/>
<dbReference type="PROSITE" id="PS51294">
    <property type="entry name" value="HTH_MYB"/>
    <property type="match status" value="1"/>
</dbReference>
<evidence type="ECO:0000256" key="5">
    <source>
        <dbReference type="SAM" id="MobiDB-lite"/>
    </source>
</evidence>